<protein>
    <submittedName>
        <fullName evidence="2">Uncharacterized protein</fullName>
    </submittedName>
</protein>
<feature type="non-terminal residue" evidence="2">
    <location>
        <position position="75"/>
    </location>
</feature>
<evidence type="ECO:0000313" key="2">
    <source>
        <dbReference type="EMBL" id="SVB81860.1"/>
    </source>
</evidence>
<gene>
    <name evidence="2" type="ORF">METZ01_LOCUS234714</name>
</gene>
<organism evidence="2">
    <name type="scientific">marine metagenome</name>
    <dbReference type="NCBI Taxonomy" id="408172"/>
    <lineage>
        <taxon>unclassified sequences</taxon>
        <taxon>metagenomes</taxon>
        <taxon>ecological metagenomes</taxon>
    </lineage>
</organism>
<feature type="transmembrane region" description="Helical" evidence="1">
    <location>
        <begin position="15"/>
        <end position="36"/>
    </location>
</feature>
<keyword evidence="1" id="KW-1133">Transmembrane helix</keyword>
<proteinExistence type="predicted"/>
<dbReference type="EMBL" id="UINC01058972">
    <property type="protein sequence ID" value="SVB81860.1"/>
    <property type="molecule type" value="Genomic_DNA"/>
</dbReference>
<accession>A0A382H3K2</accession>
<dbReference type="Pfam" id="PF22503">
    <property type="entry name" value="DUF6992"/>
    <property type="match status" value="1"/>
</dbReference>
<evidence type="ECO:0000256" key="1">
    <source>
        <dbReference type="SAM" id="Phobius"/>
    </source>
</evidence>
<keyword evidence="1" id="KW-0472">Membrane</keyword>
<feature type="transmembrane region" description="Helical" evidence="1">
    <location>
        <begin position="48"/>
        <end position="64"/>
    </location>
</feature>
<sequence length="75" mass="8494">MDNNTQKIIFVQNQFSIILLGWGLISILMGATLFYFNNDFIRGIGTQFLAWGLVNSLIGIFVILRKSQQNSKKLA</sequence>
<keyword evidence="1" id="KW-0812">Transmembrane</keyword>
<dbReference type="InterPro" id="IPR054261">
    <property type="entry name" value="DUF6992"/>
</dbReference>
<reference evidence="2" key="1">
    <citation type="submission" date="2018-05" db="EMBL/GenBank/DDBJ databases">
        <authorList>
            <person name="Lanie J.A."/>
            <person name="Ng W.-L."/>
            <person name="Kazmierczak K.M."/>
            <person name="Andrzejewski T.M."/>
            <person name="Davidsen T.M."/>
            <person name="Wayne K.J."/>
            <person name="Tettelin H."/>
            <person name="Glass J.I."/>
            <person name="Rusch D."/>
            <person name="Podicherti R."/>
            <person name="Tsui H.-C.T."/>
            <person name="Winkler M.E."/>
        </authorList>
    </citation>
    <scope>NUCLEOTIDE SEQUENCE</scope>
</reference>
<name>A0A382H3K2_9ZZZZ</name>
<dbReference type="AlphaFoldDB" id="A0A382H3K2"/>